<evidence type="ECO:0000313" key="5">
    <source>
        <dbReference type="EMBL" id="CAA9510337.1"/>
    </source>
</evidence>
<evidence type="ECO:0000256" key="3">
    <source>
        <dbReference type="SAM" id="MobiDB-lite"/>
    </source>
</evidence>
<dbReference type="AlphaFoldDB" id="A0A6J4T0Y0"/>
<dbReference type="InterPro" id="IPR051128">
    <property type="entry name" value="EgtD_Methyltrsf_superfamily"/>
</dbReference>
<dbReference type="EMBL" id="CADCVV010000154">
    <property type="protein sequence ID" value="CAA9510337.1"/>
    <property type="molecule type" value="Genomic_DNA"/>
</dbReference>
<dbReference type="PANTHER" id="PTHR43397:SF1">
    <property type="entry name" value="ERGOTHIONEINE BIOSYNTHESIS PROTEIN 1"/>
    <property type="match status" value="1"/>
</dbReference>
<dbReference type="Gene3D" id="3.40.50.150">
    <property type="entry name" value="Vaccinia Virus protein VP39"/>
    <property type="match status" value="1"/>
</dbReference>
<feature type="region of interest" description="Disordered" evidence="3">
    <location>
        <begin position="325"/>
        <end position="346"/>
    </location>
</feature>
<evidence type="ECO:0000256" key="2">
    <source>
        <dbReference type="ARBA" id="ARBA00022679"/>
    </source>
</evidence>
<dbReference type="SUPFAM" id="SSF53335">
    <property type="entry name" value="S-adenosyl-L-methionine-dependent methyltransferases"/>
    <property type="match status" value="1"/>
</dbReference>
<keyword evidence="2" id="KW-0808">Transferase</keyword>
<dbReference type="PIRSF" id="PIRSF018005">
    <property type="entry name" value="UCP018005"/>
    <property type="match status" value="1"/>
</dbReference>
<dbReference type="InterPro" id="IPR035094">
    <property type="entry name" value="EgtD"/>
</dbReference>
<dbReference type="NCBIfam" id="TIGR03438">
    <property type="entry name" value="egtD_ergothio"/>
    <property type="match status" value="1"/>
</dbReference>
<keyword evidence="1" id="KW-0489">Methyltransferase</keyword>
<dbReference type="GO" id="GO:0008168">
    <property type="term" value="F:methyltransferase activity"/>
    <property type="evidence" value="ECO:0007669"/>
    <property type="project" value="UniProtKB-KW"/>
</dbReference>
<evidence type="ECO:0000259" key="4">
    <source>
        <dbReference type="Pfam" id="PF10017"/>
    </source>
</evidence>
<dbReference type="InterPro" id="IPR019257">
    <property type="entry name" value="MeTrfase_dom"/>
</dbReference>
<gene>
    <name evidence="5" type="ORF">AVDCRST_MAG17-1938</name>
</gene>
<evidence type="ECO:0000256" key="1">
    <source>
        <dbReference type="ARBA" id="ARBA00022603"/>
    </source>
</evidence>
<protein>
    <recommendedName>
        <fullName evidence="4">Histidine-specific methyltransferase SAM-dependent domain-containing protein</fullName>
    </recommendedName>
</protein>
<name>A0A6J4T0Y0_9ACTN</name>
<dbReference type="PANTHER" id="PTHR43397">
    <property type="entry name" value="ERGOTHIONEINE BIOSYNTHESIS PROTEIN 1"/>
    <property type="match status" value="1"/>
</dbReference>
<feature type="compositionally biased region" description="Gly residues" evidence="3">
    <location>
        <begin position="335"/>
        <end position="346"/>
    </location>
</feature>
<sequence>MSTAAPPDIRVEVLLDSGQGSLAEAVRAGLLGERRELPPRCLYDERGSELFDRITELPEYYPARAERAILNRHAPAIVTGMGAQELLELGSGVASKTRALLYAMAGAGTLRRYVPFDVDLSVIRRSAEELTALYPGLVVRGVVGDFGRHLGDLPPPAGPRLVAFLGGTVGNLDSRARAEILRALRKLLREDDRLLLGADLVKDERVIVAAYDDAQGVTAEFTRNALCVLNRELGADFDLDAFEPFARWNPDESRVELGLTARSAQRVTIEGLDSTWVELAAGEEIRTEVSSKFTPQRLEHELNEAGFELERLLRDEQELFSVALAGPAGARPEDNGGGEASAGGPA</sequence>
<dbReference type="InterPro" id="IPR029063">
    <property type="entry name" value="SAM-dependent_MTases_sf"/>
</dbReference>
<reference evidence="5" key="1">
    <citation type="submission" date="2020-02" db="EMBL/GenBank/DDBJ databases">
        <authorList>
            <person name="Meier V. D."/>
        </authorList>
    </citation>
    <scope>NUCLEOTIDE SEQUENCE</scope>
    <source>
        <strain evidence="5">AVDCRST_MAG17</strain>
    </source>
</reference>
<proteinExistence type="predicted"/>
<accession>A0A6J4T0Y0</accession>
<feature type="domain" description="Histidine-specific methyltransferase SAM-dependent" evidence="4">
    <location>
        <begin position="23"/>
        <end position="325"/>
    </location>
</feature>
<dbReference type="InterPro" id="IPR017804">
    <property type="entry name" value="MeTrfase_EgtD-like"/>
</dbReference>
<dbReference type="Pfam" id="PF10017">
    <property type="entry name" value="Methyltransf_33"/>
    <property type="match status" value="1"/>
</dbReference>
<organism evidence="5">
    <name type="scientific">uncultured Solirubrobacterales bacterium</name>
    <dbReference type="NCBI Taxonomy" id="768556"/>
    <lineage>
        <taxon>Bacteria</taxon>
        <taxon>Bacillati</taxon>
        <taxon>Actinomycetota</taxon>
        <taxon>Thermoleophilia</taxon>
        <taxon>Solirubrobacterales</taxon>
        <taxon>environmental samples</taxon>
    </lineage>
</organism>
<dbReference type="GO" id="GO:0032259">
    <property type="term" value="P:methylation"/>
    <property type="evidence" value="ECO:0007669"/>
    <property type="project" value="UniProtKB-KW"/>
</dbReference>